<dbReference type="InterPro" id="IPR011032">
    <property type="entry name" value="GroES-like_sf"/>
</dbReference>
<name>C0QU89_PERMH</name>
<dbReference type="eggNOG" id="COG0604">
    <property type="taxonomic scope" value="Bacteria"/>
</dbReference>
<dbReference type="InterPro" id="IPR013154">
    <property type="entry name" value="ADH-like_N"/>
</dbReference>
<dbReference type="HOGENOM" id="CLU_026673_3_4_0"/>
<dbReference type="PANTHER" id="PTHR45033">
    <property type="match status" value="1"/>
</dbReference>
<dbReference type="PANTHER" id="PTHR45033:SF3">
    <property type="entry name" value="DEHYDROGENASE, PUTATIVE (AFU_ORTHOLOGUE AFUA_2G13270)-RELATED"/>
    <property type="match status" value="1"/>
</dbReference>
<dbReference type="KEGG" id="pmx:PERMA_0464"/>
<evidence type="ECO:0000313" key="3">
    <source>
        <dbReference type="Proteomes" id="UP000001366"/>
    </source>
</evidence>
<dbReference type="Gene3D" id="3.90.180.10">
    <property type="entry name" value="Medium-chain alcohol dehydrogenases, catalytic domain"/>
    <property type="match status" value="1"/>
</dbReference>
<evidence type="ECO:0000259" key="1">
    <source>
        <dbReference type="SMART" id="SM00829"/>
    </source>
</evidence>
<dbReference type="PaxDb" id="123214-PERMA_0464"/>
<sequence length="341" mass="37020">MRAAYYEEHGSYENIKIGELPQPEIKEDEVLVKVKAFSLNHLDIWIMEGKYPAKIPMPHIFGSDASGVVVKKGSAVKNVKEGDSVIVYPGLSCGICERCLSGRDNECKSYSILGVLTDGVSAEYVKVPALNLFKIPEGLSFEEASAIGITYTTMWHSLVTRSGIKAGDTVLIHGGGSGVGTAGIQIAKMLGAKVITTVGDNWKIEKALGLGADHVINYKDEDFVERVKQITDGEMCDIVVDHIGEATFSGSIACCKKGGSVVTFGATTGGEPKINLRAVFGKNIDIHGVYMGTKGEVSHYLKFFPEKLRPVIDSVFSFEDVKKAYEKLLSRQFFGKIVVRL</sequence>
<dbReference type="AlphaFoldDB" id="C0QU89"/>
<dbReference type="InterPro" id="IPR036291">
    <property type="entry name" value="NAD(P)-bd_dom_sf"/>
</dbReference>
<dbReference type="SUPFAM" id="SSF51735">
    <property type="entry name" value="NAD(P)-binding Rossmann-fold domains"/>
    <property type="match status" value="1"/>
</dbReference>
<organism evidence="2 3">
    <name type="scientific">Persephonella marina (strain DSM 14350 / EX-H1)</name>
    <dbReference type="NCBI Taxonomy" id="123214"/>
    <lineage>
        <taxon>Bacteria</taxon>
        <taxon>Pseudomonadati</taxon>
        <taxon>Aquificota</taxon>
        <taxon>Aquificia</taxon>
        <taxon>Aquificales</taxon>
        <taxon>Hydrogenothermaceae</taxon>
        <taxon>Persephonella</taxon>
    </lineage>
</organism>
<dbReference type="RefSeq" id="WP_012675944.1">
    <property type="nucleotide sequence ID" value="NC_012440.1"/>
</dbReference>
<dbReference type="InterPro" id="IPR020843">
    <property type="entry name" value="ER"/>
</dbReference>
<dbReference type="SMART" id="SM00829">
    <property type="entry name" value="PKS_ER"/>
    <property type="match status" value="1"/>
</dbReference>
<evidence type="ECO:0000313" key="2">
    <source>
        <dbReference type="EMBL" id="ACO03705.1"/>
    </source>
</evidence>
<dbReference type="Gene3D" id="3.40.50.720">
    <property type="entry name" value="NAD(P)-binding Rossmann-like Domain"/>
    <property type="match status" value="1"/>
</dbReference>
<keyword evidence="3" id="KW-1185">Reference proteome</keyword>
<dbReference type="CDD" id="cd08266">
    <property type="entry name" value="Zn_ADH_like1"/>
    <property type="match status" value="1"/>
</dbReference>
<dbReference type="InterPro" id="IPR052711">
    <property type="entry name" value="Zinc_ADH-like"/>
</dbReference>
<accession>C0QU89</accession>
<dbReference type="SUPFAM" id="SSF50129">
    <property type="entry name" value="GroES-like"/>
    <property type="match status" value="1"/>
</dbReference>
<protein>
    <submittedName>
        <fullName evidence="2">Alcohol dehydrogenase</fullName>
    </submittedName>
</protein>
<dbReference type="OrthoDB" id="9787435at2"/>
<dbReference type="Pfam" id="PF00107">
    <property type="entry name" value="ADH_zinc_N"/>
    <property type="match status" value="1"/>
</dbReference>
<dbReference type="Pfam" id="PF08240">
    <property type="entry name" value="ADH_N"/>
    <property type="match status" value="1"/>
</dbReference>
<dbReference type="Proteomes" id="UP000001366">
    <property type="component" value="Chromosome"/>
</dbReference>
<dbReference type="InterPro" id="IPR013149">
    <property type="entry name" value="ADH-like_C"/>
</dbReference>
<dbReference type="STRING" id="123214.PERMA_0464"/>
<dbReference type="GO" id="GO:0016491">
    <property type="term" value="F:oxidoreductase activity"/>
    <property type="evidence" value="ECO:0007669"/>
    <property type="project" value="InterPro"/>
</dbReference>
<feature type="domain" description="Enoyl reductase (ER)" evidence="1">
    <location>
        <begin position="10"/>
        <end position="339"/>
    </location>
</feature>
<gene>
    <name evidence="2" type="ordered locus">PERMA_0464</name>
</gene>
<dbReference type="EMBL" id="CP001230">
    <property type="protein sequence ID" value="ACO03705.1"/>
    <property type="molecule type" value="Genomic_DNA"/>
</dbReference>
<proteinExistence type="predicted"/>
<reference evidence="2 3" key="1">
    <citation type="journal article" date="2009" name="J. Bacteriol.">
        <title>Complete and draft genome sequences of six members of the Aquificales.</title>
        <authorList>
            <person name="Reysenbach A.L."/>
            <person name="Hamamura N."/>
            <person name="Podar M."/>
            <person name="Griffiths E."/>
            <person name="Ferreira S."/>
            <person name="Hochstein R."/>
            <person name="Heidelberg J."/>
            <person name="Johnson J."/>
            <person name="Mead D."/>
            <person name="Pohorille A."/>
            <person name="Sarmiento M."/>
            <person name="Schweighofer K."/>
            <person name="Seshadri R."/>
            <person name="Voytek M.A."/>
        </authorList>
    </citation>
    <scope>NUCLEOTIDE SEQUENCE [LARGE SCALE GENOMIC DNA]</scope>
    <source>
        <strain evidence="3">DSM 14350 / EX-H1</strain>
    </source>
</reference>